<organism evidence="1 2">
    <name type="scientific">Aspergillus wentii DTO 134E9</name>
    <dbReference type="NCBI Taxonomy" id="1073089"/>
    <lineage>
        <taxon>Eukaryota</taxon>
        <taxon>Fungi</taxon>
        <taxon>Dikarya</taxon>
        <taxon>Ascomycota</taxon>
        <taxon>Pezizomycotina</taxon>
        <taxon>Eurotiomycetes</taxon>
        <taxon>Eurotiomycetidae</taxon>
        <taxon>Eurotiales</taxon>
        <taxon>Aspergillaceae</taxon>
        <taxon>Aspergillus</taxon>
        <taxon>Aspergillus subgen. Cremei</taxon>
    </lineage>
</organism>
<gene>
    <name evidence="1" type="ORF">ASPWEDRAFT_356200</name>
</gene>
<accession>A0A1L9RW60</accession>
<reference evidence="2" key="1">
    <citation type="journal article" date="2017" name="Genome Biol.">
        <title>Comparative genomics reveals high biological diversity and specific adaptations in the industrially and medically important fungal genus Aspergillus.</title>
        <authorList>
            <person name="de Vries R.P."/>
            <person name="Riley R."/>
            <person name="Wiebenga A."/>
            <person name="Aguilar-Osorio G."/>
            <person name="Amillis S."/>
            <person name="Uchima C.A."/>
            <person name="Anderluh G."/>
            <person name="Asadollahi M."/>
            <person name="Askin M."/>
            <person name="Barry K."/>
            <person name="Battaglia E."/>
            <person name="Bayram O."/>
            <person name="Benocci T."/>
            <person name="Braus-Stromeyer S.A."/>
            <person name="Caldana C."/>
            <person name="Canovas D."/>
            <person name="Cerqueira G.C."/>
            <person name="Chen F."/>
            <person name="Chen W."/>
            <person name="Choi C."/>
            <person name="Clum A."/>
            <person name="Dos Santos R.A."/>
            <person name="Damasio A.R."/>
            <person name="Diallinas G."/>
            <person name="Emri T."/>
            <person name="Fekete E."/>
            <person name="Flipphi M."/>
            <person name="Freyberg S."/>
            <person name="Gallo A."/>
            <person name="Gournas C."/>
            <person name="Habgood R."/>
            <person name="Hainaut M."/>
            <person name="Harispe M.L."/>
            <person name="Henrissat B."/>
            <person name="Hilden K.S."/>
            <person name="Hope R."/>
            <person name="Hossain A."/>
            <person name="Karabika E."/>
            <person name="Karaffa L."/>
            <person name="Karanyi Z."/>
            <person name="Krasevec N."/>
            <person name="Kuo A."/>
            <person name="Kusch H."/>
            <person name="LaButti K."/>
            <person name="Lagendijk E.L."/>
            <person name="Lapidus A."/>
            <person name="Levasseur A."/>
            <person name="Lindquist E."/>
            <person name="Lipzen A."/>
            <person name="Logrieco A.F."/>
            <person name="MacCabe A."/>
            <person name="Maekelae M.R."/>
            <person name="Malavazi I."/>
            <person name="Melin P."/>
            <person name="Meyer V."/>
            <person name="Mielnichuk N."/>
            <person name="Miskei M."/>
            <person name="Molnar A.P."/>
            <person name="Mule G."/>
            <person name="Ngan C.Y."/>
            <person name="Orejas M."/>
            <person name="Orosz E."/>
            <person name="Ouedraogo J.P."/>
            <person name="Overkamp K.M."/>
            <person name="Park H.-S."/>
            <person name="Perrone G."/>
            <person name="Piumi F."/>
            <person name="Punt P.J."/>
            <person name="Ram A.F."/>
            <person name="Ramon A."/>
            <person name="Rauscher S."/>
            <person name="Record E."/>
            <person name="Riano-Pachon D.M."/>
            <person name="Robert V."/>
            <person name="Roehrig J."/>
            <person name="Ruller R."/>
            <person name="Salamov A."/>
            <person name="Salih N.S."/>
            <person name="Samson R.A."/>
            <person name="Sandor E."/>
            <person name="Sanguinetti M."/>
            <person name="Schuetze T."/>
            <person name="Sepcic K."/>
            <person name="Shelest E."/>
            <person name="Sherlock G."/>
            <person name="Sophianopoulou V."/>
            <person name="Squina F.M."/>
            <person name="Sun H."/>
            <person name="Susca A."/>
            <person name="Todd R.B."/>
            <person name="Tsang A."/>
            <person name="Unkles S.E."/>
            <person name="van de Wiele N."/>
            <person name="van Rossen-Uffink D."/>
            <person name="Oliveira J.V."/>
            <person name="Vesth T.C."/>
            <person name="Visser J."/>
            <person name="Yu J.-H."/>
            <person name="Zhou M."/>
            <person name="Andersen M.R."/>
            <person name="Archer D.B."/>
            <person name="Baker S.E."/>
            <person name="Benoit I."/>
            <person name="Brakhage A.A."/>
            <person name="Braus G.H."/>
            <person name="Fischer R."/>
            <person name="Frisvad J.C."/>
            <person name="Goldman G.H."/>
            <person name="Houbraken J."/>
            <person name="Oakley B."/>
            <person name="Pocsi I."/>
            <person name="Scazzocchio C."/>
            <person name="Seiboth B."/>
            <person name="vanKuyk P.A."/>
            <person name="Wortman J."/>
            <person name="Dyer P.S."/>
            <person name="Grigoriev I.V."/>
        </authorList>
    </citation>
    <scope>NUCLEOTIDE SEQUENCE [LARGE SCALE GENOMIC DNA]</scope>
    <source>
        <strain evidence="2">DTO 134E9</strain>
    </source>
</reference>
<dbReference type="Proteomes" id="UP000184383">
    <property type="component" value="Unassembled WGS sequence"/>
</dbReference>
<dbReference type="EMBL" id="KV878210">
    <property type="protein sequence ID" value="OJJ39114.1"/>
    <property type="molecule type" value="Genomic_DNA"/>
</dbReference>
<proteinExistence type="predicted"/>
<sequence>MMESVQPFGFRLPRSRLTVGDVRLYTLFLGIQNEHFYSIPTFVIRFYILYWSGTFDSFALFTLGQLHKLYFVSIAHTRRLGLGHIMGNKKFRRLCLHYTRCALEGIHVLINDCLHWAYRERGREDLLHFFYSTVLPETYLRLKFAGPWIRLSGQTRMTKLEETGPIAFGSMRGQGEGCLTETSIPIRLALILTLSGSHRLSTSYAAQDLYTSQTLFLPVCVSYSGVGASYT</sequence>
<evidence type="ECO:0000313" key="1">
    <source>
        <dbReference type="EMBL" id="OJJ39114.1"/>
    </source>
</evidence>
<dbReference type="AlphaFoldDB" id="A0A1L9RW60"/>
<dbReference type="RefSeq" id="XP_040692790.1">
    <property type="nucleotide sequence ID" value="XM_040834264.1"/>
</dbReference>
<protein>
    <submittedName>
        <fullName evidence="1">Uncharacterized protein</fullName>
    </submittedName>
</protein>
<name>A0A1L9RW60_ASPWE</name>
<keyword evidence="2" id="KW-1185">Reference proteome</keyword>
<dbReference type="VEuPathDB" id="FungiDB:ASPWEDRAFT_356200"/>
<dbReference type="GeneID" id="63750112"/>
<evidence type="ECO:0000313" key="2">
    <source>
        <dbReference type="Proteomes" id="UP000184383"/>
    </source>
</evidence>